<feature type="region of interest" description="Disordered" evidence="1">
    <location>
        <begin position="1"/>
        <end position="102"/>
    </location>
</feature>
<name>A0ABQ4SCZ8_9HYPH</name>
<sequence length="102" mass="10798">MPPGGRRLRPNDRSLKHSGRRGVAWATDPQETPMAQKPDSAEDKKPINPLERQERSGIADGTDPSAEPIARSRHGSGVAADPQAGDRTEAAPARPRGGAETA</sequence>
<reference evidence="2" key="2">
    <citation type="submission" date="2021-08" db="EMBL/GenBank/DDBJ databases">
        <authorList>
            <person name="Tani A."/>
            <person name="Ola A."/>
            <person name="Ogura Y."/>
            <person name="Katsura K."/>
            <person name="Hayashi T."/>
        </authorList>
    </citation>
    <scope>NUCLEOTIDE SEQUENCE</scope>
    <source>
        <strain evidence="2">DSM 17168</strain>
    </source>
</reference>
<comment type="caution">
    <text evidence="2">The sequence shown here is derived from an EMBL/GenBank/DDBJ whole genome shotgun (WGS) entry which is preliminary data.</text>
</comment>
<feature type="compositionally biased region" description="Basic and acidic residues" evidence="1">
    <location>
        <begin position="39"/>
        <end position="57"/>
    </location>
</feature>
<dbReference type="Proteomes" id="UP001055153">
    <property type="component" value="Unassembled WGS sequence"/>
</dbReference>
<evidence type="ECO:0000313" key="2">
    <source>
        <dbReference type="EMBL" id="GJD99782.1"/>
    </source>
</evidence>
<protein>
    <submittedName>
        <fullName evidence="2">Uncharacterized protein</fullName>
    </submittedName>
</protein>
<organism evidence="2 3">
    <name type="scientific">Methylobacterium isbiliense</name>
    <dbReference type="NCBI Taxonomy" id="315478"/>
    <lineage>
        <taxon>Bacteria</taxon>
        <taxon>Pseudomonadati</taxon>
        <taxon>Pseudomonadota</taxon>
        <taxon>Alphaproteobacteria</taxon>
        <taxon>Hyphomicrobiales</taxon>
        <taxon>Methylobacteriaceae</taxon>
        <taxon>Methylobacterium</taxon>
    </lineage>
</organism>
<keyword evidence="3" id="KW-1185">Reference proteome</keyword>
<evidence type="ECO:0000313" key="3">
    <source>
        <dbReference type="Proteomes" id="UP001055153"/>
    </source>
</evidence>
<evidence type="ECO:0000256" key="1">
    <source>
        <dbReference type="SAM" id="MobiDB-lite"/>
    </source>
</evidence>
<reference evidence="2" key="1">
    <citation type="journal article" date="2021" name="Front. Microbiol.">
        <title>Comprehensive Comparative Genomics and Phenotyping of Methylobacterium Species.</title>
        <authorList>
            <person name="Alessa O."/>
            <person name="Ogura Y."/>
            <person name="Fujitani Y."/>
            <person name="Takami H."/>
            <person name="Hayashi T."/>
            <person name="Sahin N."/>
            <person name="Tani A."/>
        </authorList>
    </citation>
    <scope>NUCLEOTIDE SEQUENCE</scope>
    <source>
        <strain evidence="2">DSM 17168</strain>
    </source>
</reference>
<dbReference type="EMBL" id="BPQQ01000018">
    <property type="protein sequence ID" value="GJD99782.1"/>
    <property type="molecule type" value="Genomic_DNA"/>
</dbReference>
<accession>A0ABQ4SCZ8</accession>
<proteinExistence type="predicted"/>
<gene>
    <name evidence="2" type="ORF">GMJLKIPL_1700</name>
</gene>